<keyword evidence="1" id="KW-0812">Transmembrane</keyword>
<accession>A0A7W2EQI3</accession>
<evidence type="ECO:0000313" key="2">
    <source>
        <dbReference type="EMBL" id="MBA5636753.1"/>
    </source>
</evidence>
<dbReference type="Pfam" id="PF05751">
    <property type="entry name" value="FixH"/>
    <property type="match status" value="1"/>
</dbReference>
<dbReference type="InterPro" id="IPR008620">
    <property type="entry name" value="FixH"/>
</dbReference>
<dbReference type="EMBL" id="JACEZT010000003">
    <property type="protein sequence ID" value="MBA5636753.1"/>
    <property type="molecule type" value="Genomic_DNA"/>
</dbReference>
<dbReference type="AlphaFoldDB" id="A0A7W2EQI3"/>
<keyword evidence="3" id="KW-1185">Reference proteome</keyword>
<gene>
    <name evidence="2" type="ORF">H3H37_06755</name>
</gene>
<keyword evidence="1" id="KW-1133">Transmembrane helix</keyword>
<reference evidence="2 3" key="1">
    <citation type="submission" date="2020-07" db="EMBL/GenBank/DDBJ databases">
        <title>Novel species isolated from subtropical streams in China.</title>
        <authorList>
            <person name="Lu H."/>
        </authorList>
    </citation>
    <scope>NUCLEOTIDE SEQUENCE [LARGE SCALE GENOMIC DNA]</scope>
    <source>
        <strain evidence="2 3">LX20W</strain>
    </source>
</reference>
<evidence type="ECO:0000256" key="1">
    <source>
        <dbReference type="SAM" id="Phobius"/>
    </source>
</evidence>
<dbReference type="Proteomes" id="UP000534388">
    <property type="component" value="Unassembled WGS sequence"/>
</dbReference>
<dbReference type="RefSeq" id="WP_182160875.1">
    <property type="nucleotide sequence ID" value="NZ_JACEZT010000003.1"/>
</dbReference>
<sequence>MAEVIPIDQQARSLPWYRHRWPWLLMLGPFLVIVAGSYTMWLAYTRQDALVVGDYYKQGKAINQDLRRDRVATALKLDVALRYEPEKGELLGRLDSPVKAQPGRLLLHLAHATLPEKDVQLVVQPDADGAFSVALPMLERSRWLVQVESEKRDWRLDGVWNWPAEREIQLRADTPSNAPAE</sequence>
<organism evidence="2 3">
    <name type="scientific">Rugamonas brunnea</name>
    <dbReference type="NCBI Taxonomy" id="2758569"/>
    <lineage>
        <taxon>Bacteria</taxon>
        <taxon>Pseudomonadati</taxon>
        <taxon>Pseudomonadota</taxon>
        <taxon>Betaproteobacteria</taxon>
        <taxon>Burkholderiales</taxon>
        <taxon>Oxalobacteraceae</taxon>
        <taxon>Telluria group</taxon>
        <taxon>Rugamonas</taxon>
    </lineage>
</organism>
<protein>
    <submittedName>
        <fullName evidence="2">FixH family protein</fullName>
    </submittedName>
</protein>
<comment type="caution">
    <text evidence="2">The sequence shown here is derived from an EMBL/GenBank/DDBJ whole genome shotgun (WGS) entry which is preliminary data.</text>
</comment>
<evidence type="ECO:0000313" key="3">
    <source>
        <dbReference type="Proteomes" id="UP000534388"/>
    </source>
</evidence>
<keyword evidence="1" id="KW-0472">Membrane</keyword>
<feature type="transmembrane region" description="Helical" evidence="1">
    <location>
        <begin position="21"/>
        <end position="44"/>
    </location>
</feature>
<proteinExistence type="predicted"/>
<name>A0A7W2EQI3_9BURK</name>